<accession>B9M455</accession>
<dbReference type="HOGENOM" id="CLU_882134_0_0_7"/>
<dbReference type="EMBL" id="CP001390">
    <property type="protein sequence ID" value="ACM21510.1"/>
    <property type="molecule type" value="Genomic_DNA"/>
</dbReference>
<dbReference type="PROSITE" id="PS51125">
    <property type="entry name" value="NHL"/>
    <property type="match status" value="1"/>
</dbReference>
<gene>
    <name evidence="3" type="ordered locus">Geob_3167</name>
</gene>
<dbReference type="Pfam" id="PF17170">
    <property type="entry name" value="DUF5128"/>
    <property type="match status" value="1"/>
</dbReference>
<dbReference type="SUPFAM" id="SSF101898">
    <property type="entry name" value="NHL repeat"/>
    <property type="match status" value="1"/>
</dbReference>
<keyword evidence="1" id="KW-0677">Repeat</keyword>
<dbReference type="AlphaFoldDB" id="B9M455"/>
<evidence type="ECO:0000313" key="3">
    <source>
        <dbReference type="EMBL" id="ACM21510.1"/>
    </source>
</evidence>
<dbReference type="STRING" id="316067.Geob_3167"/>
<dbReference type="InterPro" id="IPR001258">
    <property type="entry name" value="NHL_repeat"/>
</dbReference>
<evidence type="ECO:0000256" key="1">
    <source>
        <dbReference type="ARBA" id="ARBA00022737"/>
    </source>
</evidence>
<dbReference type="Proteomes" id="UP000007721">
    <property type="component" value="Chromosome"/>
</dbReference>
<dbReference type="InterPro" id="IPR050952">
    <property type="entry name" value="TRIM-NHL_E3_ligases"/>
</dbReference>
<dbReference type="GO" id="GO:0008270">
    <property type="term" value="F:zinc ion binding"/>
    <property type="evidence" value="ECO:0007669"/>
    <property type="project" value="UniProtKB-KW"/>
</dbReference>
<evidence type="ECO:0000313" key="4">
    <source>
        <dbReference type="Proteomes" id="UP000007721"/>
    </source>
</evidence>
<dbReference type="PANTHER" id="PTHR24104">
    <property type="entry name" value="E3 UBIQUITIN-PROTEIN LIGASE NHLRC1-RELATED"/>
    <property type="match status" value="1"/>
</dbReference>
<feature type="repeat" description="NHL" evidence="2">
    <location>
        <begin position="229"/>
        <end position="272"/>
    </location>
</feature>
<protein>
    <submittedName>
        <fullName evidence="3">Uncharacterized protein</fullName>
    </submittedName>
</protein>
<sequence>MARRMKKIRDVSAAAVFLLAIFAIPVSAGELKADYLYQLSDFTGTVPYNWVRPVVDPKTHEVYVANFSERSIRVFNDKGMAIFEFGDDISIGNLYDLAVEEDGGILLLSSRDPAISSFTITRCNFRGERVGTLVPQGIPAALITNFHPSFICSRNGRIYIADKEAMKVLIMDAAGQYLDGIDIASILGLGEKEKRDSGLVGLSVDKDGNLLFTVPVNFQAYVLSPAGKLRSFGVKGSSPGKFNIIGGIVADNSGNIYVADTLRCVVMAFDKDFNFRTEFGYRGNGPENLVAPQELAIDEEKLYITQSRNRGVSVFRITVG</sequence>
<reference evidence="3 4" key="1">
    <citation type="submission" date="2009-01" db="EMBL/GenBank/DDBJ databases">
        <title>Complete sequence of Geobacter sp. FRC-32.</title>
        <authorList>
            <consortium name="US DOE Joint Genome Institute"/>
            <person name="Lucas S."/>
            <person name="Copeland A."/>
            <person name="Lapidus A."/>
            <person name="Glavina del Rio T."/>
            <person name="Dalin E."/>
            <person name="Tice H."/>
            <person name="Bruce D."/>
            <person name="Goodwin L."/>
            <person name="Pitluck S."/>
            <person name="Saunders E."/>
            <person name="Brettin T."/>
            <person name="Detter J.C."/>
            <person name="Han C."/>
            <person name="Larimer F."/>
            <person name="Land M."/>
            <person name="Hauser L."/>
            <person name="Kyrpides N."/>
            <person name="Ovchinnikova G."/>
            <person name="Kostka J."/>
            <person name="Richardson P."/>
        </authorList>
    </citation>
    <scope>NUCLEOTIDE SEQUENCE [LARGE SCALE GENOMIC DNA]</scope>
    <source>
        <strain evidence="4">DSM 22248 / JCM 15807 / FRC-32</strain>
    </source>
</reference>
<dbReference type="PANTHER" id="PTHR24104:SF25">
    <property type="entry name" value="PROTEIN LIN-41"/>
    <property type="match status" value="1"/>
</dbReference>
<dbReference type="Gene3D" id="2.120.10.30">
    <property type="entry name" value="TolB, C-terminal domain"/>
    <property type="match status" value="2"/>
</dbReference>
<name>B9M455_GEODF</name>
<keyword evidence="4" id="KW-1185">Reference proteome</keyword>
<proteinExistence type="predicted"/>
<dbReference type="KEGG" id="geo:Geob_3167"/>
<evidence type="ECO:0000256" key="2">
    <source>
        <dbReference type="PROSITE-ProRule" id="PRU00504"/>
    </source>
</evidence>
<organism evidence="3 4">
    <name type="scientific">Geotalea daltonii (strain DSM 22248 / JCM 15807 / FRC-32)</name>
    <name type="common">Geobacter daltonii</name>
    <dbReference type="NCBI Taxonomy" id="316067"/>
    <lineage>
        <taxon>Bacteria</taxon>
        <taxon>Pseudomonadati</taxon>
        <taxon>Thermodesulfobacteriota</taxon>
        <taxon>Desulfuromonadia</taxon>
        <taxon>Geobacterales</taxon>
        <taxon>Geobacteraceae</taxon>
        <taxon>Geotalea</taxon>
    </lineage>
</organism>
<dbReference type="InterPro" id="IPR011042">
    <property type="entry name" value="6-blade_b-propeller_TolB-like"/>
</dbReference>
<dbReference type="eggNOG" id="COG3391">
    <property type="taxonomic scope" value="Bacteria"/>
</dbReference>